<organism evidence="3 4">
    <name type="scientific">Syphacia muris</name>
    <dbReference type="NCBI Taxonomy" id="451379"/>
    <lineage>
        <taxon>Eukaryota</taxon>
        <taxon>Metazoa</taxon>
        <taxon>Ecdysozoa</taxon>
        <taxon>Nematoda</taxon>
        <taxon>Chromadorea</taxon>
        <taxon>Rhabditida</taxon>
        <taxon>Spirurina</taxon>
        <taxon>Oxyuridomorpha</taxon>
        <taxon>Oxyuroidea</taxon>
        <taxon>Oxyuridae</taxon>
        <taxon>Syphacia</taxon>
    </lineage>
</organism>
<feature type="compositionally biased region" description="Low complexity" evidence="1">
    <location>
        <begin position="133"/>
        <end position="148"/>
    </location>
</feature>
<accession>A0A0N5AR59</accession>
<evidence type="ECO:0000313" key="4">
    <source>
        <dbReference type="WBParaSite" id="SMUV_0000719201-mRNA-1"/>
    </source>
</evidence>
<feature type="compositionally biased region" description="Basic and acidic residues" evidence="1">
    <location>
        <begin position="149"/>
        <end position="158"/>
    </location>
</feature>
<keyword evidence="2" id="KW-0472">Membrane</keyword>
<feature type="transmembrane region" description="Helical" evidence="2">
    <location>
        <begin position="213"/>
        <end position="237"/>
    </location>
</feature>
<proteinExistence type="predicted"/>
<dbReference type="Proteomes" id="UP000046393">
    <property type="component" value="Unplaced"/>
</dbReference>
<reference evidence="4" key="1">
    <citation type="submission" date="2017-02" db="UniProtKB">
        <authorList>
            <consortium name="WormBaseParasite"/>
        </authorList>
    </citation>
    <scope>IDENTIFICATION</scope>
</reference>
<sequence length="242" mass="27221">MDNIDTNDVSEDGCENPTSSRKRKAIDMGKEFMSALIKLMELDDDTVVYEKLMKLCDKYSTLRDIADEDDRKTYENLINLLLTLMKKRRTSTAANNSVAPSLPSTADIGLQMQHLPLLTSEIQPADDDDRRTSSLQTSVSSETQTVTDDSLKQEELKSEINSNSVNSCRELEPAVHHSSSLPQLVANALERIDFFRGFCWILRLLTDAALTSWCVVFFCTLLCLCYSNVLSMSVSYFKPPPL</sequence>
<keyword evidence="3" id="KW-1185">Reference proteome</keyword>
<evidence type="ECO:0000256" key="2">
    <source>
        <dbReference type="SAM" id="Phobius"/>
    </source>
</evidence>
<evidence type="ECO:0000256" key="1">
    <source>
        <dbReference type="SAM" id="MobiDB-lite"/>
    </source>
</evidence>
<keyword evidence="2" id="KW-0812">Transmembrane</keyword>
<protein>
    <submittedName>
        <fullName evidence="4">Uncharacterized protein</fullName>
    </submittedName>
</protein>
<dbReference type="WBParaSite" id="SMUV_0000719201-mRNA-1">
    <property type="protein sequence ID" value="SMUV_0000719201-mRNA-1"/>
    <property type="gene ID" value="SMUV_0000719201"/>
</dbReference>
<feature type="region of interest" description="Disordered" evidence="1">
    <location>
        <begin position="1"/>
        <end position="22"/>
    </location>
</feature>
<dbReference type="AlphaFoldDB" id="A0A0N5AR59"/>
<keyword evidence="2" id="KW-1133">Transmembrane helix</keyword>
<name>A0A0N5AR59_9BILA</name>
<feature type="region of interest" description="Disordered" evidence="1">
    <location>
        <begin position="122"/>
        <end position="159"/>
    </location>
</feature>
<evidence type="ECO:0000313" key="3">
    <source>
        <dbReference type="Proteomes" id="UP000046393"/>
    </source>
</evidence>